<keyword evidence="2" id="KW-1185">Reference proteome</keyword>
<dbReference type="Proteomes" id="UP000325292">
    <property type="component" value="Chromosome"/>
</dbReference>
<sequence length="73" mass="8198">MPLAHKDFILGLIPSFTKNVADIREATLVLLEDAGSSRYPRCWEITADEAMQVVVKAQHVQEWAKVYLARAAD</sequence>
<name>A0ABN5H202_9FIRM</name>
<accession>A0ABN5H202</accession>
<gene>
    <name evidence="1" type="ORF">BXT84_12675</name>
</gene>
<evidence type="ECO:0000313" key="1">
    <source>
        <dbReference type="EMBL" id="AUW94695.1"/>
    </source>
</evidence>
<dbReference type="EMBL" id="CP019454">
    <property type="protein sequence ID" value="AUW94695.1"/>
    <property type="molecule type" value="Genomic_DNA"/>
</dbReference>
<evidence type="ECO:0000313" key="2">
    <source>
        <dbReference type="Proteomes" id="UP000325292"/>
    </source>
</evidence>
<organism evidence="1 2">
    <name type="scientific">Sulfobacillus thermotolerans</name>
    <dbReference type="NCBI Taxonomy" id="338644"/>
    <lineage>
        <taxon>Bacteria</taxon>
        <taxon>Bacillati</taxon>
        <taxon>Bacillota</taxon>
        <taxon>Clostridia</taxon>
        <taxon>Eubacteriales</taxon>
        <taxon>Clostridiales Family XVII. Incertae Sedis</taxon>
        <taxon>Sulfobacillus</taxon>
    </lineage>
</organism>
<evidence type="ECO:0008006" key="3">
    <source>
        <dbReference type="Google" id="ProtNLM"/>
    </source>
</evidence>
<proteinExistence type="predicted"/>
<reference evidence="1 2" key="1">
    <citation type="journal article" date="2019" name="Sci. Rep.">
        <title>Sulfobacillus thermotolerans: new insights into resistance and metabolic capacities of acidophilic chemolithotrophs.</title>
        <authorList>
            <person name="Panyushkina A.E."/>
            <person name="Babenko V.V."/>
            <person name="Nikitina A.S."/>
            <person name="Selezneva O.V."/>
            <person name="Tsaplina I.A."/>
            <person name="Letarova M.A."/>
            <person name="Kostryukova E.S."/>
            <person name="Letarov A.V."/>
        </authorList>
    </citation>
    <scope>NUCLEOTIDE SEQUENCE [LARGE SCALE GENOMIC DNA]</scope>
    <source>
        <strain evidence="1 2">Kr1</strain>
    </source>
</reference>
<protein>
    <recommendedName>
        <fullName evidence="3">HEPN domain-containing protein</fullName>
    </recommendedName>
</protein>